<feature type="domain" description="GH11" evidence="13">
    <location>
        <begin position="19"/>
        <end position="207"/>
    </location>
</feature>
<dbReference type="InterPro" id="IPR001137">
    <property type="entry name" value="Glyco_hydro_11"/>
</dbReference>
<dbReference type="RefSeq" id="XP_040720581.1">
    <property type="nucleotide sequence ID" value="XM_040854972.1"/>
</dbReference>
<proteinExistence type="inferred from homology"/>
<dbReference type="Pfam" id="PF00457">
    <property type="entry name" value="Glyco_hydro_11"/>
    <property type="match status" value="1"/>
</dbReference>
<accession>A0A1Y2EHE4</accession>
<dbReference type="PANTHER" id="PTHR46828:SF2">
    <property type="entry name" value="ENDO-1,4-BETA-XYLANASE A-RELATED"/>
    <property type="match status" value="1"/>
</dbReference>
<evidence type="ECO:0000256" key="8">
    <source>
        <dbReference type="ARBA" id="ARBA00023295"/>
    </source>
</evidence>
<dbReference type="SUPFAM" id="SSF49899">
    <property type="entry name" value="Concanavalin A-like lectins/glucanases"/>
    <property type="match status" value="1"/>
</dbReference>
<dbReference type="InterPro" id="IPR033123">
    <property type="entry name" value="GH11_dom"/>
</dbReference>
<keyword evidence="12" id="KW-0732">Signal</keyword>
<comment type="similarity">
    <text evidence="3 10 11">Belongs to the glycosyl hydrolase 11 (cellulase G) family.</text>
</comment>
<feature type="active site" description="Proton donor" evidence="10">
    <location>
        <position position="194"/>
    </location>
</feature>
<evidence type="ECO:0000256" key="3">
    <source>
        <dbReference type="ARBA" id="ARBA00007792"/>
    </source>
</evidence>
<evidence type="ECO:0000313" key="15">
    <source>
        <dbReference type="Proteomes" id="UP000193689"/>
    </source>
</evidence>
<evidence type="ECO:0000256" key="1">
    <source>
        <dbReference type="ARBA" id="ARBA00000681"/>
    </source>
</evidence>
<evidence type="ECO:0000256" key="12">
    <source>
        <dbReference type="SAM" id="SignalP"/>
    </source>
</evidence>
<dbReference type="InterPro" id="IPR018208">
    <property type="entry name" value="GH11_AS_1"/>
</dbReference>
<keyword evidence="5 10" id="KW-0858">Xylan degradation</keyword>
<dbReference type="InParanoid" id="A0A1Y2EHE4"/>
<dbReference type="UniPathway" id="UPA00114"/>
<keyword evidence="7 10" id="KW-0119">Carbohydrate metabolism</keyword>
<keyword evidence="9 10" id="KW-0624">Polysaccharide degradation</keyword>
<gene>
    <name evidence="14" type="ORF">BCR38DRAFT_330534</name>
</gene>
<evidence type="ECO:0000256" key="5">
    <source>
        <dbReference type="ARBA" id="ARBA00022651"/>
    </source>
</evidence>
<dbReference type="InterPro" id="IPR013319">
    <property type="entry name" value="GH11/12"/>
</dbReference>
<comment type="catalytic activity">
    <reaction evidence="1 10 11">
        <text>Endohydrolysis of (1-&gt;4)-beta-D-xylosidic linkages in xylans.</text>
        <dbReference type="EC" id="3.2.1.8"/>
    </reaction>
</comment>
<dbReference type="AlphaFoldDB" id="A0A1Y2EHE4"/>
<dbReference type="InterPro" id="IPR013320">
    <property type="entry name" value="ConA-like_dom_sf"/>
</dbReference>
<comment type="pathway">
    <text evidence="2 10 11">Glycan degradation; xylan degradation.</text>
</comment>
<protein>
    <recommendedName>
        <fullName evidence="4 10">Endo-1,4-beta-xylanase</fullName>
        <ecNumber evidence="4 10">3.2.1.8</ecNumber>
    </recommendedName>
</protein>
<dbReference type="GO" id="GO:0031176">
    <property type="term" value="F:endo-1,4-beta-xylanase activity"/>
    <property type="evidence" value="ECO:0007669"/>
    <property type="project" value="UniProtKB-UniRule"/>
</dbReference>
<dbReference type="Proteomes" id="UP000193689">
    <property type="component" value="Unassembled WGS sequence"/>
</dbReference>
<evidence type="ECO:0000256" key="11">
    <source>
        <dbReference type="RuleBase" id="RU362015"/>
    </source>
</evidence>
<dbReference type="PROSITE" id="PS51761">
    <property type="entry name" value="GH11_3"/>
    <property type="match status" value="1"/>
</dbReference>
<feature type="active site" description="Nucleophile" evidence="10">
    <location>
        <position position="103"/>
    </location>
</feature>
<dbReference type="EC" id="3.2.1.8" evidence="4 10"/>
<dbReference type="PROSITE" id="PS00776">
    <property type="entry name" value="GH11_1"/>
    <property type="match status" value="1"/>
</dbReference>
<sequence>MFSYLLLTAISVLIQGAFTAPGELIDRQGGYYYSFWSEGGGNFRCTNGAGGQYSATWSGTGGFVCGKGWSPGGSRQVSPSGNYSPTGPGYLAVYGWTRNPLIEYYIVESHGDLSPGEPWTAKGNFTFEEGTYELYTSTRVNKPSIVGTATFQQYWSVRTEKRVNGTVTTGRHFTEWANVGLRLGSHDYMILATEGYTATGGNGSSGTASITVT</sequence>
<dbReference type="PANTHER" id="PTHR46828">
    <property type="entry name" value="ENDO-1,4-BETA-XYLANASE A-RELATED"/>
    <property type="match status" value="1"/>
</dbReference>
<organism evidence="14 15">
    <name type="scientific">Pseudomassariella vexata</name>
    <dbReference type="NCBI Taxonomy" id="1141098"/>
    <lineage>
        <taxon>Eukaryota</taxon>
        <taxon>Fungi</taxon>
        <taxon>Dikarya</taxon>
        <taxon>Ascomycota</taxon>
        <taxon>Pezizomycotina</taxon>
        <taxon>Sordariomycetes</taxon>
        <taxon>Xylariomycetidae</taxon>
        <taxon>Amphisphaeriales</taxon>
        <taxon>Pseudomassariaceae</taxon>
        <taxon>Pseudomassariella</taxon>
    </lineage>
</organism>
<dbReference type="GO" id="GO:0030246">
    <property type="term" value="F:carbohydrate binding"/>
    <property type="evidence" value="ECO:0007669"/>
    <property type="project" value="UniProtKB-KW"/>
</dbReference>
<evidence type="ECO:0000313" key="14">
    <source>
        <dbReference type="EMBL" id="ORY70989.1"/>
    </source>
</evidence>
<evidence type="ECO:0000256" key="2">
    <source>
        <dbReference type="ARBA" id="ARBA00004851"/>
    </source>
</evidence>
<dbReference type="GO" id="GO:0045493">
    <property type="term" value="P:xylan catabolic process"/>
    <property type="evidence" value="ECO:0007669"/>
    <property type="project" value="UniProtKB-UniRule"/>
</dbReference>
<evidence type="ECO:0000256" key="7">
    <source>
        <dbReference type="ARBA" id="ARBA00023277"/>
    </source>
</evidence>
<dbReference type="OrthoDB" id="2115822at2759"/>
<evidence type="ECO:0000256" key="4">
    <source>
        <dbReference type="ARBA" id="ARBA00012590"/>
    </source>
</evidence>
<dbReference type="Gene3D" id="2.60.120.180">
    <property type="match status" value="1"/>
</dbReference>
<feature type="signal peptide" evidence="12">
    <location>
        <begin position="1"/>
        <end position="19"/>
    </location>
</feature>
<comment type="caution">
    <text evidence="14">The sequence shown here is derived from an EMBL/GenBank/DDBJ whole genome shotgun (WGS) entry which is preliminary data.</text>
</comment>
<feature type="chain" id="PRO_5012078936" description="Endo-1,4-beta-xylanase" evidence="12">
    <location>
        <begin position="20"/>
        <end position="213"/>
    </location>
</feature>
<evidence type="ECO:0000259" key="13">
    <source>
        <dbReference type="PROSITE" id="PS51761"/>
    </source>
</evidence>
<dbReference type="PRINTS" id="PR00911">
    <property type="entry name" value="GLHYDRLASE11"/>
</dbReference>
<name>A0A1Y2EHE4_9PEZI</name>
<dbReference type="GeneID" id="63771184"/>
<dbReference type="EMBL" id="MCFJ01000001">
    <property type="protein sequence ID" value="ORY70989.1"/>
    <property type="molecule type" value="Genomic_DNA"/>
</dbReference>
<evidence type="ECO:0000256" key="6">
    <source>
        <dbReference type="ARBA" id="ARBA00022801"/>
    </source>
</evidence>
<evidence type="ECO:0000256" key="10">
    <source>
        <dbReference type="PROSITE-ProRule" id="PRU01097"/>
    </source>
</evidence>
<keyword evidence="15" id="KW-1185">Reference proteome</keyword>
<evidence type="ECO:0000256" key="9">
    <source>
        <dbReference type="ARBA" id="ARBA00023326"/>
    </source>
</evidence>
<keyword evidence="6 10" id="KW-0378">Hydrolase</keyword>
<reference evidence="14 15" key="1">
    <citation type="submission" date="2016-07" db="EMBL/GenBank/DDBJ databases">
        <title>Pervasive Adenine N6-methylation of Active Genes in Fungi.</title>
        <authorList>
            <consortium name="DOE Joint Genome Institute"/>
            <person name="Mondo S.J."/>
            <person name="Dannebaum R.O."/>
            <person name="Kuo R.C."/>
            <person name="Labutti K."/>
            <person name="Haridas S."/>
            <person name="Kuo A."/>
            <person name="Salamov A."/>
            <person name="Ahrendt S.R."/>
            <person name="Lipzen A."/>
            <person name="Sullivan W."/>
            <person name="Andreopoulos W.B."/>
            <person name="Clum A."/>
            <person name="Lindquist E."/>
            <person name="Daum C."/>
            <person name="Ramamoorthy G.K."/>
            <person name="Gryganskyi A."/>
            <person name="Culley D."/>
            <person name="Magnuson J.K."/>
            <person name="James T.Y."/>
            <person name="O'Malley M.A."/>
            <person name="Stajich J.E."/>
            <person name="Spatafora J.W."/>
            <person name="Visel A."/>
            <person name="Grigoriev I.V."/>
        </authorList>
    </citation>
    <scope>NUCLEOTIDE SEQUENCE [LARGE SCALE GENOMIC DNA]</scope>
    <source>
        <strain evidence="14 15">CBS 129021</strain>
    </source>
</reference>
<keyword evidence="8 10" id="KW-0326">Glycosidase</keyword>
<keyword evidence="14" id="KW-0430">Lectin</keyword>